<evidence type="ECO:0000256" key="5">
    <source>
        <dbReference type="ARBA" id="ARBA00024867"/>
    </source>
</evidence>
<dbReference type="OrthoDB" id="9808843at2"/>
<dbReference type="PANTHER" id="PTHR44591:SF3">
    <property type="entry name" value="RESPONSE REGULATORY DOMAIN-CONTAINING PROTEIN"/>
    <property type="match status" value="1"/>
</dbReference>
<organism evidence="6 7">
    <name type="scientific">Clostridium gasigenes</name>
    <dbReference type="NCBI Taxonomy" id="94869"/>
    <lineage>
        <taxon>Bacteria</taxon>
        <taxon>Bacillati</taxon>
        <taxon>Bacillota</taxon>
        <taxon>Clostridia</taxon>
        <taxon>Eubacteriales</taxon>
        <taxon>Clostridiaceae</taxon>
        <taxon>Clostridium</taxon>
    </lineage>
</organism>
<dbReference type="InterPro" id="IPR001789">
    <property type="entry name" value="Sig_transdc_resp-reg_receiver"/>
</dbReference>
<name>A0A1H0T655_9CLOT</name>
<accession>A0A1H0T655</accession>
<dbReference type="PANTHER" id="PTHR44591">
    <property type="entry name" value="STRESS RESPONSE REGULATOR PROTEIN 1"/>
    <property type="match status" value="1"/>
</dbReference>
<evidence type="ECO:0000256" key="1">
    <source>
        <dbReference type="ARBA" id="ARBA00018672"/>
    </source>
</evidence>
<evidence type="ECO:0000256" key="4">
    <source>
        <dbReference type="ARBA" id="ARBA00023163"/>
    </source>
</evidence>
<reference evidence="6 7" key="1">
    <citation type="submission" date="2016-10" db="EMBL/GenBank/DDBJ databases">
        <authorList>
            <person name="de Groot N.N."/>
        </authorList>
    </citation>
    <scope>NUCLEOTIDE SEQUENCE [LARGE SCALE GENOMIC DNA]</scope>
    <source>
        <strain evidence="6 7">DSM 12272</strain>
    </source>
</reference>
<dbReference type="PROSITE" id="PS50110">
    <property type="entry name" value="RESPONSE_REGULATORY"/>
    <property type="match status" value="1"/>
</dbReference>
<gene>
    <name evidence="6" type="ORF">SAMN04488529_10687</name>
</gene>
<proteinExistence type="predicted"/>
<dbReference type="SUPFAM" id="SSF48452">
    <property type="entry name" value="TPR-like"/>
    <property type="match status" value="1"/>
</dbReference>
<dbReference type="Gene3D" id="3.40.50.2300">
    <property type="match status" value="1"/>
</dbReference>
<dbReference type="InterPro" id="IPR050595">
    <property type="entry name" value="Bact_response_regulator"/>
</dbReference>
<dbReference type="FunFam" id="3.40.50.2300:FF:000018">
    <property type="entry name" value="DNA-binding transcriptional regulator NtrC"/>
    <property type="match status" value="1"/>
</dbReference>
<dbReference type="Proteomes" id="UP000198597">
    <property type="component" value="Unassembled WGS sequence"/>
</dbReference>
<comment type="function">
    <text evidence="5">May play the central regulatory role in sporulation. It may be an element of the effector pathway responsible for the activation of sporulation genes in response to nutritional stress. Spo0A may act in concert with spo0H (a sigma factor) to control the expression of some genes that are critical to the sporulation process.</text>
</comment>
<dbReference type="Pfam" id="PF00072">
    <property type="entry name" value="Response_reg"/>
    <property type="match status" value="1"/>
</dbReference>
<dbReference type="InterPro" id="IPR011990">
    <property type="entry name" value="TPR-like_helical_dom_sf"/>
</dbReference>
<evidence type="ECO:0000313" key="7">
    <source>
        <dbReference type="Proteomes" id="UP000198597"/>
    </source>
</evidence>
<keyword evidence="2" id="KW-0597">Phosphoprotein</keyword>
<dbReference type="AlphaFoldDB" id="A0A1H0T655"/>
<dbReference type="InterPro" id="IPR011006">
    <property type="entry name" value="CheY-like_superfamily"/>
</dbReference>
<sequence length="221" mass="24708">MKKRILIVDDEKNIRIALKQCFKGENYKVEMANDGEEAIEKLKNDRYDLILMDYQMPNKNGLEVLEDIRKNNIETRVIIMTAYGTVDIAVDSMKLGAVDFISKPFSIAKVKDVVRESIKKDAIIIMGERDIDGSLNEARDAIRHGSLEAATQHLRDVLISDASNPATQNLLGVIEEKKNNGNLAQKYYRAALSLDATYAPADNNLRRTAMYSALSTGIDLG</sequence>
<dbReference type="SUPFAM" id="SSF52172">
    <property type="entry name" value="CheY-like"/>
    <property type="match status" value="1"/>
</dbReference>
<dbReference type="SMART" id="SM00448">
    <property type="entry name" value="REC"/>
    <property type="match status" value="1"/>
</dbReference>
<protein>
    <recommendedName>
        <fullName evidence="1">Stage 0 sporulation protein A homolog</fullName>
    </recommendedName>
</protein>
<evidence type="ECO:0000256" key="2">
    <source>
        <dbReference type="ARBA" id="ARBA00022553"/>
    </source>
</evidence>
<evidence type="ECO:0000256" key="3">
    <source>
        <dbReference type="ARBA" id="ARBA00023015"/>
    </source>
</evidence>
<dbReference type="Gene3D" id="1.25.40.10">
    <property type="entry name" value="Tetratricopeptide repeat domain"/>
    <property type="match status" value="1"/>
</dbReference>
<keyword evidence="3" id="KW-0805">Transcription regulation</keyword>
<keyword evidence="7" id="KW-1185">Reference proteome</keyword>
<keyword evidence="4" id="KW-0804">Transcription</keyword>
<dbReference type="EMBL" id="FNJM01000006">
    <property type="protein sequence ID" value="SDP49523.1"/>
    <property type="molecule type" value="Genomic_DNA"/>
</dbReference>
<dbReference type="STRING" id="94869.SAMN04488529_10687"/>
<evidence type="ECO:0000313" key="6">
    <source>
        <dbReference type="EMBL" id="SDP49523.1"/>
    </source>
</evidence>
<dbReference type="GO" id="GO:0000160">
    <property type="term" value="P:phosphorelay signal transduction system"/>
    <property type="evidence" value="ECO:0007669"/>
    <property type="project" value="InterPro"/>
</dbReference>
<dbReference type="RefSeq" id="WP_089969794.1">
    <property type="nucleotide sequence ID" value="NZ_FNJM01000006.1"/>
</dbReference>